<protein>
    <submittedName>
        <fullName evidence="2">Putative tick transposon</fullName>
    </submittedName>
</protein>
<feature type="domain" description="Reverse transcriptase" evidence="1">
    <location>
        <begin position="1"/>
        <end position="137"/>
    </location>
</feature>
<dbReference type="EMBL" id="GEFH01002681">
    <property type="protein sequence ID" value="JAP65900.1"/>
    <property type="molecule type" value="mRNA"/>
</dbReference>
<sequence>SYLQDRKQIVDIAGSYFKEATTNIGVPQGSVLGPLLFLIYINGLPTNLSLSKCILYADNTTIFYSNRCVSTLISNLNEDLLKICTWCELNMLQINHSKTNFVIFTSHQRSSNFYPVISINNHIISPVDHCTFLGVELDCHLKFHLHVSNVKKKMAYGIRVLIKARLHFSFSTLISLYYAFVHSHLNCNIESWGNTYNSHLTSLQAIQN</sequence>
<accession>A0A131XIG4</accession>
<evidence type="ECO:0000313" key="2">
    <source>
        <dbReference type="EMBL" id="JAP65900.1"/>
    </source>
</evidence>
<proteinExistence type="evidence at transcript level"/>
<dbReference type="PANTHER" id="PTHR33332">
    <property type="entry name" value="REVERSE TRANSCRIPTASE DOMAIN-CONTAINING PROTEIN"/>
    <property type="match status" value="1"/>
</dbReference>
<organism evidence="2">
    <name type="scientific">Hyalomma excavatum</name>
    <dbReference type="NCBI Taxonomy" id="257692"/>
    <lineage>
        <taxon>Eukaryota</taxon>
        <taxon>Metazoa</taxon>
        <taxon>Ecdysozoa</taxon>
        <taxon>Arthropoda</taxon>
        <taxon>Chelicerata</taxon>
        <taxon>Arachnida</taxon>
        <taxon>Acari</taxon>
        <taxon>Parasitiformes</taxon>
        <taxon>Ixodida</taxon>
        <taxon>Ixodoidea</taxon>
        <taxon>Ixodidae</taxon>
        <taxon>Hyalomminae</taxon>
        <taxon>Hyalomma</taxon>
    </lineage>
</organism>
<name>A0A131XIG4_9ACAR</name>
<dbReference type="InterPro" id="IPR000477">
    <property type="entry name" value="RT_dom"/>
</dbReference>
<dbReference type="InterPro" id="IPR043502">
    <property type="entry name" value="DNA/RNA_pol_sf"/>
</dbReference>
<evidence type="ECO:0000259" key="1">
    <source>
        <dbReference type="PROSITE" id="PS50878"/>
    </source>
</evidence>
<dbReference type="GO" id="GO:0071897">
    <property type="term" value="P:DNA biosynthetic process"/>
    <property type="evidence" value="ECO:0007669"/>
    <property type="project" value="UniProtKB-ARBA"/>
</dbReference>
<dbReference type="SUPFAM" id="SSF56672">
    <property type="entry name" value="DNA/RNA polymerases"/>
    <property type="match status" value="1"/>
</dbReference>
<dbReference type="Pfam" id="PF00078">
    <property type="entry name" value="RVT_1"/>
    <property type="match status" value="1"/>
</dbReference>
<dbReference type="PROSITE" id="PS50878">
    <property type="entry name" value="RT_POL"/>
    <property type="match status" value="1"/>
</dbReference>
<feature type="non-terminal residue" evidence="2">
    <location>
        <position position="1"/>
    </location>
</feature>
<reference evidence="2" key="1">
    <citation type="journal article" date="2017" name="Ticks Tick Borne Dis.">
        <title>An insight into the sialome of Hyalomma excavatum.</title>
        <authorList>
            <person name="Ribeiro J.M."/>
            <person name="Slovak M."/>
            <person name="Francischetti I.M."/>
        </authorList>
    </citation>
    <scope>NUCLEOTIDE SEQUENCE</scope>
    <source>
        <strain evidence="2">Samish</strain>
        <tissue evidence="2">Salivary glands</tissue>
    </source>
</reference>
<dbReference type="AlphaFoldDB" id="A0A131XIG4"/>